<dbReference type="Proteomes" id="UP000664940">
    <property type="component" value="Unassembled WGS sequence"/>
</dbReference>
<feature type="transmembrane region" description="Helical" evidence="2">
    <location>
        <begin position="150"/>
        <end position="170"/>
    </location>
</feature>
<evidence type="ECO:0000313" key="4">
    <source>
        <dbReference type="EMBL" id="KAF6130760.1"/>
    </source>
</evidence>
<keyword evidence="2" id="KW-0812">Transmembrane</keyword>
<keyword evidence="3" id="KW-0732">Signal</keyword>
<keyword evidence="2" id="KW-1133">Transmembrane helix</keyword>
<evidence type="ECO:0000256" key="1">
    <source>
        <dbReference type="SAM" id="MobiDB-lite"/>
    </source>
</evidence>
<dbReference type="EMBL" id="JABVXQ010000001">
    <property type="protein sequence ID" value="KAF6130760.1"/>
    <property type="molecule type" value="Genomic_DNA"/>
</dbReference>
<evidence type="ECO:0000256" key="3">
    <source>
        <dbReference type="SAM" id="SignalP"/>
    </source>
</evidence>
<sequence length="199" mass="22254">MMFFSWLSLFYCFSRSDQHVVVLLVASARVSLVAGDGARRLRGPPSRLRLLFREVSAPASRPFSNPRLLVFTRLGFENSVLVAGTTSPSAGESGPCTRPAPAAPVRTETERGLREAGESGFRLRALPRASRPRRFPPDFLRGRSLKVLEFRMLTLNIFLSIFELVFLWALRFGLRLIWGPGVGAQWLLDPALKPPCFHT</sequence>
<dbReference type="AlphaFoldDB" id="A0A834BMI3"/>
<evidence type="ECO:0008006" key="6">
    <source>
        <dbReference type="Google" id="ProtNLM"/>
    </source>
</evidence>
<protein>
    <recommendedName>
        <fullName evidence="6">Secreted protein</fullName>
    </recommendedName>
</protein>
<name>A0A834BMI3_9CHIR</name>
<accession>A0A834BMI3</accession>
<evidence type="ECO:0000313" key="5">
    <source>
        <dbReference type="Proteomes" id="UP000664940"/>
    </source>
</evidence>
<keyword evidence="2" id="KW-0472">Membrane</keyword>
<feature type="region of interest" description="Disordered" evidence="1">
    <location>
        <begin position="86"/>
        <end position="105"/>
    </location>
</feature>
<comment type="caution">
    <text evidence="4">The sequence shown here is derived from an EMBL/GenBank/DDBJ whole genome shotgun (WGS) entry which is preliminary data.</text>
</comment>
<organism evidence="4 5">
    <name type="scientific">Phyllostomus discolor</name>
    <name type="common">pale spear-nosed bat</name>
    <dbReference type="NCBI Taxonomy" id="89673"/>
    <lineage>
        <taxon>Eukaryota</taxon>
        <taxon>Metazoa</taxon>
        <taxon>Chordata</taxon>
        <taxon>Craniata</taxon>
        <taxon>Vertebrata</taxon>
        <taxon>Euteleostomi</taxon>
        <taxon>Mammalia</taxon>
        <taxon>Eutheria</taxon>
        <taxon>Laurasiatheria</taxon>
        <taxon>Chiroptera</taxon>
        <taxon>Yangochiroptera</taxon>
        <taxon>Phyllostomidae</taxon>
        <taxon>Phyllostominae</taxon>
        <taxon>Phyllostomus</taxon>
    </lineage>
</organism>
<evidence type="ECO:0000256" key="2">
    <source>
        <dbReference type="SAM" id="Phobius"/>
    </source>
</evidence>
<proteinExistence type="predicted"/>
<feature type="signal peptide" evidence="3">
    <location>
        <begin position="1"/>
        <end position="16"/>
    </location>
</feature>
<reference evidence="4 5" key="1">
    <citation type="journal article" date="2020" name="Nature">
        <title>Six reference-quality genomes reveal evolution of bat adaptations.</title>
        <authorList>
            <person name="Jebb D."/>
            <person name="Huang Z."/>
            <person name="Pippel M."/>
            <person name="Hughes G.M."/>
            <person name="Lavrichenko K."/>
            <person name="Devanna P."/>
            <person name="Winkler S."/>
            <person name="Jermiin L.S."/>
            <person name="Skirmuntt E.C."/>
            <person name="Katzourakis A."/>
            <person name="Burkitt-Gray L."/>
            <person name="Ray D.A."/>
            <person name="Sullivan K.A.M."/>
            <person name="Roscito J.G."/>
            <person name="Kirilenko B.M."/>
            <person name="Davalos L.M."/>
            <person name="Corthals A.P."/>
            <person name="Power M.L."/>
            <person name="Jones G."/>
            <person name="Ransome R.D."/>
            <person name="Dechmann D.K.N."/>
            <person name="Locatelli A.G."/>
            <person name="Puechmaille S.J."/>
            <person name="Fedrigo O."/>
            <person name="Jarvis E.D."/>
            <person name="Hiller M."/>
            <person name="Vernes S.C."/>
            <person name="Myers E.W."/>
            <person name="Teeling E.C."/>
        </authorList>
    </citation>
    <scope>NUCLEOTIDE SEQUENCE [LARGE SCALE GENOMIC DNA]</scope>
    <source>
        <strain evidence="4">Bat1K_MPI-CBG_1</strain>
    </source>
</reference>
<feature type="chain" id="PRO_5032560231" description="Secreted protein" evidence="3">
    <location>
        <begin position="17"/>
        <end position="199"/>
    </location>
</feature>
<gene>
    <name evidence="4" type="ORF">HJG60_007738</name>
</gene>